<proteinExistence type="predicted"/>
<dbReference type="RefSeq" id="WP_136818573.1">
    <property type="nucleotide sequence ID" value="NZ_BMJX01000001.1"/>
</dbReference>
<name>A0A4U0H7P4_9SPHI</name>
<evidence type="ECO:0000313" key="2">
    <source>
        <dbReference type="Proteomes" id="UP000309872"/>
    </source>
</evidence>
<dbReference type="Proteomes" id="UP000309872">
    <property type="component" value="Unassembled WGS sequence"/>
</dbReference>
<comment type="caution">
    <text evidence="1">The sequence shown here is derived from an EMBL/GenBank/DDBJ whole genome shotgun (WGS) entry which is preliminary data.</text>
</comment>
<protein>
    <submittedName>
        <fullName evidence="1">Uncharacterized protein</fullName>
    </submittedName>
</protein>
<dbReference type="OrthoDB" id="762278at2"/>
<organism evidence="1 2">
    <name type="scientific">Sphingobacterium alkalisoli</name>
    <dbReference type="NCBI Taxonomy" id="1874115"/>
    <lineage>
        <taxon>Bacteria</taxon>
        <taxon>Pseudomonadati</taxon>
        <taxon>Bacteroidota</taxon>
        <taxon>Sphingobacteriia</taxon>
        <taxon>Sphingobacteriales</taxon>
        <taxon>Sphingobacteriaceae</taxon>
        <taxon>Sphingobacterium</taxon>
    </lineage>
</organism>
<sequence>MDTWKKQQPFMRKALVSLSITVILLGISNHSYSQASYSENKYIKYTKTPNKDVEFFFTKYPTAYSLTMLYSNRIPRRSLLFLREFDENNYYKSLYFDLEYEADSIYFHQSYNVNNTVLKMIKFSDFESHETSKNDLYSIVMFRDSVVYRFIKDRDFIENEKQKFLGWPASYGGNIKDLEQGISIRYKKKKKVSKKVDSVYVFKCMVLRNDSLGDVEQIVGKPSSLSDIIVEEFRKSSKSWKAAILETSGLRHDTFIRVSVRLNSDESITIKTPKGLHTIQGY</sequence>
<keyword evidence="2" id="KW-1185">Reference proteome</keyword>
<evidence type="ECO:0000313" key="1">
    <source>
        <dbReference type="EMBL" id="TJY67706.1"/>
    </source>
</evidence>
<dbReference type="AlphaFoldDB" id="A0A4U0H7P4"/>
<reference evidence="1 2" key="1">
    <citation type="submission" date="2019-04" db="EMBL/GenBank/DDBJ databases">
        <title>Sphingobacterium olei sp. nov., isolated from oil-contaminated soil.</title>
        <authorList>
            <person name="Liu B."/>
        </authorList>
    </citation>
    <scope>NUCLEOTIDE SEQUENCE [LARGE SCALE GENOMIC DNA]</scope>
    <source>
        <strain evidence="1 2">Y3L14</strain>
    </source>
</reference>
<accession>A0A4U0H7P4</accession>
<dbReference type="EMBL" id="SUKA01000001">
    <property type="protein sequence ID" value="TJY67706.1"/>
    <property type="molecule type" value="Genomic_DNA"/>
</dbReference>
<gene>
    <name evidence="1" type="ORF">FAZ19_00115</name>
</gene>